<evidence type="ECO:0000256" key="1">
    <source>
        <dbReference type="ARBA" id="ARBA00000085"/>
    </source>
</evidence>
<accession>A0A8I0MXS4</accession>
<keyword evidence="7" id="KW-0812">Transmembrane</keyword>
<name>A0A8I0MXS4_9GAMM</name>
<proteinExistence type="predicted"/>
<dbReference type="GO" id="GO:0000155">
    <property type="term" value="F:phosphorelay sensor kinase activity"/>
    <property type="evidence" value="ECO:0007669"/>
    <property type="project" value="InterPro"/>
</dbReference>
<dbReference type="EMBL" id="AQHF01000026">
    <property type="protein sequence ID" value="MBE0347453.1"/>
    <property type="molecule type" value="Genomic_DNA"/>
</dbReference>
<evidence type="ECO:0000256" key="5">
    <source>
        <dbReference type="ARBA" id="ARBA00022679"/>
    </source>
</evidence>
<feature type="domain" description="HAMP" evidence="9">
    <location>
        <begin position="286"/>
        <end position="339"/>
    </location>
</feature>
<dbReference type="InterPro" id="IPR004358">
    <property type="entry name" value="Sig_transdc_His_kin-like_C"/>
</dbReference>
<evidence type="ECO:0000313" key="10">
    <source>
        <dbReference type="EMBL" id="MBE0347453.1"/>
    </source>
</evidence>
<dbReference type="PROSITE" id="PS50109">
    <property type="entry name" value="HIS_KIN"/>
    <property type="match status" value="1"/>
</dbReference>
<dbReference type="RefSeq" id="WP_147388780.1">
    <property type="nucleotide sequence ID" value="NZ_AQHF01000026.1"/>
</dbReference>
<dbReference type="CDD" id="cd00075">
    <property type="entry name" value="HATPase"/>
    <property type="match status" value="1"/>
</dbReference>
<dbReference type="InterPro" id="IPR036097">
    <property type="entry name" value="HisK_dim/P_sf"/>
</dbReference>
<dbReference type="SUPFAM" id="SSF55874">
    <property type="entry name" value="ATPase domain of HSP90 chaperone/DNA topoisomerase II/histidine kinase"/>
    <property type="match status" value="1"/>
</dbReference>
<feature type="transmembrane region" description="Helical" evidence="7">
    <location>
        <begin position="262"/>
        <end position="283"/>
    </location>
</feature>
<keyword evidence="4" id="KW-0597">Phosphoprotein</keyword>
<dbReference type="InterPro" id="IPR036890">
    <property type="entry name" value="HATPase_C_sf"/>
</dbReference>
<sequence>MQLKQSVLFFKVAALASALVIICTSWFLYYEVHLSARLTTELGDVQKALQRAMDNAELLHQRGKKEPASALPQLKYSYQDSFSNLLNSLSHEQQLLPLLLQLDTVSKSYFTKKEELTQLYEQLGYDENSGIYGEFRRSAHALQARVSGQTTAKLEIAVLELRRREKDFLLRADLSYLQMHEQLVQETQHLLEQNQSDVEVKNLLQRYVTGFNHYVSALQKLGLHSAQGVRAELLTEKQKLRSQFELVAVRTQTLAQERKENIIVYGLTLIILMNLAVLILLNYQNSKVTRHILAINKVLVKVAKLEDFSLRVGIEGNDEIAQIAHHLDDLLSFIETLLARLSAAQQRLIEEAKMASLGNMVSGFAHELNTPLGVAITSQSHLKEQVATLKSQLELGKLQRQTLTTLITEAEAALYLLENNLHRTASLVDDFKLVAVNREYEEQSRFNLNHLVQSVFDCYQSEMERDDYSVEIEIPENLVLNSYPSVFSQVVGYCINNCIKHAKVAGQKLNIVVSTVVINDYLHFYFKDDGAGIDKALLPVIFEPFVTSKRFCGGTGLGLSIVYNLVTQKLKGEIKMQSPAHGGACLHIILSGTEFFLNDTN</sequence>
<comment type="subcellular location">
    <subcellularLocation>
        <location evidence="2">Membrane</location>
    </subcellularLocation>
</comment>
<evidence type="ECO:0000259" key="9">
    <source>
        <dbReference type="PROSITE" id="PS50885"/>
    </source>
</evidence>
<feature type="transmembrane region" description="Helical" evidence="7">
    <location>
        <begin position="7"/>
        <end position="29"/>
    </location>
</feature>
<dbReference type="EC" id="2.7.13.3" evidence="3"/>
<dbReference type="PANTHER" id="PTHR43065">
    <property type="entry name" value="SENSOR HISTIDINE KINASE"/>
    <property type="match status" value="1"/>
</dbReference>
<keyword evidence="7" id="KW-1133">Transmembrane helix</keyword>
<evidence type="ECO:0000256" key="7">
    <source>
        <dbReference type="SAM" id="Phobius"/>
    </source>
</evidence>
<dbReference type="GO" id="GO:0016020">
    <property type="term" value="C:membrane"/>
    <property type="evidence" value="ECO:0007669"/>
    <property type="project" value="UniProtKB-SubCell"/>
</dbReference>
<dbReference type="SMART" id="SM00387">
    <property type="entry name" value="HATPase_c"/>
    <property type="match status" value="1"/>
</dbReference>
<keyword evidence="7" id="KW-0472">Membrane</keyword>
<evidence type="ECO:0000256" key="2">
    <source>
        <dbReference type="ARBA" id="ARBA00004370"/>
    </source>
</evidence>
<organism evidence="10 11">
    <name type="scientific">Pseudoalteromonas peptidolytica F12-50-A1</name>
    <dbReference type="NCBI Taxonomy" id="1315280"/>
    <lineage>
        <taxon>Bacteria</taxon>
        <taxon>Pseudomonadati</taxon>
        <taxon>Pseudomonadota</taxon>
        <taxon>Gammaproteobacteria</taxon>
        <taxon>Alteromonadales</taxon>
        <taxon>Pseudoalteromonadaceae</taxon>
        <taxon>Pseudoalteromonas</taxon>
    </lineage>
</organism>
<dbReference type="PANTHER" id="PTHR43065:SF47">
    <property type="match status" value="1"/>
</dbReference>
<feature type="domain" description="Histidine kinase" evidence="8">
    <location>
        <begin position="363"/>
        <end position="594"/>
    </location>
</feature>
<dbReference type="Gene3D" id="1.10.287.130">
    <property type="match status" value="1"/>
</dbReference>
<dbReference type="PRINTS" id="PR00344">
    <property type="entry name" value="BCTRLSENSOR"/>
</dbReference>
<dbReference type="Gene3D" id="3.30.565.10">
    <property type="entry name" value="Histidine kinase-like ATPase, C-terminal domain"/>
    <property type="match status" value="1"/>
</dbReference>
<comment type="catalytic activity">
    <reaction evidence="1">
        <text>ATP + protein L-histidine = ADP + protein N-phospho-L-histidine.</text>
        <dbReference type="EC" id="2.7.13.3"/>
    </reaction>
</comment>
<comment type="caution">
    <text evidence="10">The sequence shown here is derived from an EMBL/GenBank/DDBJ whole genome shotgun (WGS) entry which is preliminary data.</text>
</comment>
<evidence type="ECO:0000313" key="11">
    <source>
        <dbReference type="Proteomes" id="UP000660708"/>
    </source>
</evidence>
<evidence type="ECO:0000259" key="8">
    <source>
        <dbReference type="PROSITE" id="PS50109"/>
    </source>
</evidence>
<dbReference type="InterPro" id="IPR005467">
    <property type="entry name" value="His_kinase_dom"/>
</dbReference>
<dbReference type="CDD" id="cd00082">
    <property type="entry name" value="HisKA"/>
    <property type="match status" value="1"/>
</dbReference>
<protein>
    <recommendedName>
        <fullName evidence="3">histidine kinase</fullName>
        <ecNumber evidence="3">2.7.13.3</ecNumber>
    </recommendedName>
</protein>
<keyword evidence="11" id="KW-1185">Reference proteome</keyword>
<dbReference type="AlphaFoldDB" id="A0A8I0MXS4"/>
<dbReference type="InterPro" id="IPR003661">
    <property type="entry name" value="HisK_dim/P_dom"/>
</dbReference>
<reference evidence="10 11" key="1">
    <citation type="submission" date="2015-06" db="EMBL/GenBank/DDBJ databases">
        <title>Genome sequence of Pseudoalteromonas peptidolytica.</title>
        <authorList>
            <person name="Xie B.-B."/>
            <person name="Rong J.-C."/>
            <person name="Qin Q.-L."/>
            <person name="Zhang Y.-Z."/>
        </authorList>
    </citation>
    <scope>NUCLEOTIDE SEQUENCE [LARGE SCALE GENOMIC DNA]</scope>
    <source>
        <strain evidence="10 11">F12-50-A1</strain>
    </source>
</reference>
<evidence type="ECO:0000256" key="4">
    <source>
        <dbReference type="ARBA" id="ARBA00022553"/>
    </source>
</evidence>
<dbReference type="Proteomes" id="UP000660708">
    <property type="component" value="Unassembled WGS sequence"/>
</dbReference>
<dbReference type="Pfam" id="PF02518">
    <property type="entry name" value="HATPase_c"/>
    <property type="match status" value="1"/>
</dbReference>
<dbReference type="InterPro" id="IPR003660">
    <property type="entry name" value="HAMP_dom"/>
</dbReference>
<dbReference type="PROSITE" id="PS50885">
    <property type="entry name" value="HAMP"/>
    <property type="match status" value="1"/>
</dbReference>
<keyword evidence="6" id="KW-0418">Kinase</keyword>
<gene>
    <name evidence="10" type="ORF">PPEP_a1912</name>
</gene>
<dbReference type="InterPro" id="IPR003594">
    <property type="entry name" value="HATPase_dom"/>
</dbReference>
<dbReference type="SUPFAM" id="SSF47384">
    <property type="entry name" value="Homodimeric domain of signal transducing histidine kinase"/>
    <property type="match status" value="1"/>
</dbReference>
<keyword evidence="5" id="KW-0808">Transferase</keyword>
<evidence type="ECO:0000256" key="3">
    <source>
        <dbReference type="ARBA" id="ARBA00012438"/>
    </source>
</evidence>
<dbReference type="CDD" id="cd06225">
    <property type="entry name" value="HAMP"/>
    <property type="match status" value="1"/>
</dbReference>
<evidence type="ECO:0000256" key="6">
    <source>
        <dbReference type="ARBA" id="ARBA00022777"/>
    </source>
</evidence>